<gene>
    <name evidence="1" type="ORF">PsYK624_118650</name>
</gene>
<sequence>MVPVAVPLDIMGLIVPDVVVSCIDDLFTDAEISNPQNGQKRTRSTSVSTLKALSAASRHLRCLTLTVTSAGLGTGLSKASTWRFFEPPWRVIQRTPRIPSKASMRAYESFAQDLLPGQSPVCIFYPLYHTATHDLRSAYNRLRPLEQGVGEDEFGERPDPGEPERHAMHARRRLHLARQMALRALPAYRAQLLKRADDLQVQVSGFLGLRLPSQRISAIMEVVRIQADGVTCLDGRCFEERRVQLEKLLLRMEDFVSSVADIERVSNLTCRSKDEFIGVETGTFAAALRALRWVSRFEKLDSSSTGAAVGLAQVAEACGRCTALARAVANILECSLPAR</sequence>
<keyword evidence="2" id="KW-1185">Reference proteome</keyword>
<dbReference type="Proteomes" id="UP000703269">
    <property type="component" value="Unassembled WGS sequence"/>
</dbReference>
<dbReference type="AlphaFoldDB" id="A0A9P3LIH6"/>
<proteinExistence type="predicted"/>
<name>A0A9P3LIH6_9APHY</name>
<evidence type="ECO:0000313" key="1">
    <source>
        <dbReference type="EMBL" id="GJE95679.1"/>
    </source>
</evidence>
<protein>
    <submittedName>
        <fullName evidence="1">Uncharacterized protein</fullName>
    </submittedName>
</protein>
<organism evidence="1 2">
    <name type="scientific">Phanerochaete sordida</name>
    <dbReference type="NCBI Taxonomy" id="48140"/>
    <lineage>
        <taxon>Eukaryota</taxon>
        <taxon>Fungi</taxon>
        <taxon>Dikarya</taxon>
        <taxon>Basidiomycota</taxon>
        <taxon>Agaricomycotina</taxon>
        <taxon>Agaricomycetes</taxon>
        <taxon>Polyporales</taxon>
        <taxon>Phanerochaetaceae</taxon>
        <taxon>Phanerochaete</taxon>
    </lineage>
</organism>
<reference evidence="1 2" key="1">
    <citation type="submission" date="2021-08" db="EMBL/GenBank/DDBJ databases">
        <title>Draft Genome Sequence of Phanerochaete sordida strain YK-624.</title>
        <authorList>
            <person name="Mori T."/>
            <person name="Dohra H."/>
            <person name="Suzuki T."/>
            <person name="Kawagishi H."/>
            <person name="Hirai H."/>
        </authorList>
    </citation>
    <scope>NUCLEOTIDE SEQUENCE [LARGE SCALE GENOMIC DNA]</scope>
    <source>
        <strain evidence="1 2">YK-624</strain>
    </source>
</reference>
<accession>A0A9P3LIH6</accession>
<evidence type="ECO:0000313" key="2">
    <source>
        <dbReference type="Proteomes" id="UP000703269"/>
    </source>
</evidence>
<comment type="caution">
    <text evidence="1">The sequence shown here is derived from an EMBL/GenBank/DDBJ whole genome shotgun (WGS) entry which is preliminary data.</text>
</comment>
<dbReference type="EMBL" id="BPQB01000051">
    <property type="protein sequence ID" value="GJE95679.1"/>
    <property type="molecule type" value="Genomic_DNA"/>
</dbReference>